<dbReference type="PANTHER" id="PTHR30336">
    <property type="entry name" value="INNER MEMBRANE PROTEIN, PROBABLE PERMEASE"/>
    <property type="match status" value="1"/>
</dbReference>
<reference evidence="4" key="1">
    <citation type="submission" date="2015-02" db="EMBL/GenBank/DDBJ databases">
        <title>Draft Genome of Frankia sp. CpI1-S.</title>
        <authorList>
            <person name="Oshone R.T."/>
            <person name="Ngom M."/>
            <person name="Ghodhbane-Gtari F."/>
            <person name="Gtari M."/>
            <person name="Morris K."/>
            <person name="Thomas K."/>
            <person name="Sen A."/>
            <person name="Tisa L.S."/>
        </authorList>
    </citation>
    <scope>NUCLEOTIDE SEQUENCE [LARGE SCALE GENOMIC DNA]</scope>
    <source>
        <strain evidence="4">CpI1-S</strain>
    </source>
</reference>
<keyword evidence="1" id="KW-1133">Transmembrane helix</keyword>
<sequence length="231" mass="24912">MLYTGVTATRAARLRPWARRLSVAVAVASTPVVLAEALSWVASRQLRGDGRAHPAGRGAQAVIVLGFPSTRAGTLHPLQRWRTEIGVRSLAPDADSLLIFTGGGPPGAVTEAQAMAGYARDTLGVPAAKIRLETAARTTWENITFAVPIAESARTLTIASDPLHAARGRRYLHRLRPDLADRLVPADDYQVLDHWWLKLPIAGYELARAALRAAQRHAPATLPKAHRPRGS</sequence>
<proteinExistence type="predicted"/>
<dbReference type="Gene3D" id="3.40.50.620">
    <property type="entry name" value="HUPs"/>
    <property type="match status" value="1"/>
</dbReference>
<evidence type="ECO:0000313" key="4">
    <source>
        <dbReference type="Proteomes" id="UP000032545"/>
    </source>
</evidence>
<evidence type="ECO:0000313" key="3">
    <source>
        <dbReference type="EMBL" id="KJE23494.1"/>
    </source>
</evidence>
<dbReference type="InterPro" id="IPR003848">
    <property type="entry name" value="DUF218"/>
</dbReference>
<dbReference type="PATRIC" id="fig|1502723.3.peg.1165"/>
<keyword evidence="1" id="KW-0812">Transmembrane</keyword>
<dbReference type="GO" id="GO:0000270">
    <property type="term" value="P:peptidoglycan metabolic process"/>
    <property type="evidence" value="ECO:0007669"/>
    <property type="project" value="TreeGrafter"/>
</dbReference>
<dbReference type="InterPro" id="IPR051599">
    <property type="entry name" value="Cell_Envelope_Assoc"/>
</dbReference>
<dbReference type="PANTHER" id="PTHR30336:SF4">
    <property type="entry name" value="ENVELOPE BIOGENESIS FACTOR ELYC"/>
    <property type="match status" value="1"/>
</dbReference>
<dbReference type="AlphaFoldDB" id="A0A0D8BHM4"/>
<evidence type="ECO:0000256" key="1">
    <source>
        <dbReference type="SAM" id="Phobius"/>
    </source>
</evidence>
<accession>A0A0D8BHM4</accession>
<evidence type="ECO:0000259" key="2">
    <source>
        <dbReference type="Pfam" id="PF02698"/>
    </source>
</evidence>
<gene>
    <name evidence="3" type="ORF">FF36_02200</name>
</gene>
<keyword evidence="4" id="KW-1185">Reference proteome</keyword>
<protein>
    <recommendedName>
        <fullName evidence="2">DUF218 domain-containing protein</fullName>
    </recommendedName>
</protein>
<dbReference type="EMBL" id="JYFN01000013">
    <property type="protein sequence ID" value="KJE23494.1"/>
    <property type="molecule type" value="Genomic_DNA"/>
</dbReference>
<dbReference type="Pfam" id="PF02698">
    <property type="entry name" value="DUF218"/>
    <property type="match status" value="1"/>
</dbReference>
<dbReference type="InterPro" id="IPR014729">
    <property type="entry name" value="Rossmann-like_a/b/a_fold"/>
</dbReference>
<dbReference type="CDD" id="cd06259">
    <property type="entry name" value="YdcF-like"/>
    <property type="match status" value="1"/>
</dbReference>
<organism evidence="3 4">
    <name type="scientific">Frankia torreyi</name>
    <dbReference type="NCBI Taxonomy" id="1856"/>
    <lineage>
        <taxon>Bacteria</taxon>
        <taxon>Bacillati</taxon>
        <taxon>Actinomycetota</taxon>
        <taxon>Actinomycetes</taxon>
        <taxon>Frankiales</taxon>
        <taxon>Frankiaceae</taxon>
        <taxon>Frankia</taxon>
    </lineage>
</organism>
<dbReference type="Proteomes" id="UP000032545">
    <property type="component" value="Unassembled WGS sequence"/>
</dbReference>
<reference evidence="3 4" key="2">
    <citation type="journal article" date="2016" name="Genome Announc.">
        <title>Permanent Draft Genome Sequences for Two Variants of Frankia sp. Strain CpI1, the First Frankia Strain Isolated from Root Nodules of Comptonia peregrina.</title>
        <authorList>
            <person name="Oshone R."/>
            <person name="Hurst S.G.IV."/>
            <person name="Abebe-Akele F."/>
            <person name="Simpson S."/>
            <person name="Morris K."/>
            <person name="Thomas W.K."/>
            <person name="Tisa L.S."/>
        </authorList>
    </citation>
    <scope>NUCLEOTIDE SEQUENCE [LARGE SCALE GENOMIC DNA]</scope>
    <source>
        <strain evidence="4">CpI1-S</strain>
    </source>
</reference>
<name>A0A0D8BHM4_9ACTN</name>
<dbReference type="GO" id="GO:0043164">
    <property type="term" value="P:Gram-negative-bacterium-type cell wall biogenesis"/>
    <property type="evidence" value="ECO:0007669"/>
    <property type="project" value="TreeGrafter"/>
</dbReference>
<feature type="domain" description="DUF218" evidence="2">
    <location>
        <begin position="60"/>
        <end position="178"/>
    </location>
</feature>
<feature type="transmembrane region" description="Helical" evidence="1">
    <location>
        <begin position="21"/>
        <end position="42"/>
    </location>
</feature>
<keyword evidence="1" id="KW-0472">Membrane</keyword>
<comment type="caution">
    <text evidence="3">The sequence shown here is derived from an EMBL/GenBank/DDBJ whole genome shotgun (WGS) entry which is preliminary data.</text>
</comment>
<dbReference type="GO" id="GO:0005886">
    <property type="term" value="C:plasma membrane"/>
    <property type="evidence" value="ECO:0007669"/>
    <property type="project" value="TreeGrafter"/>
</dbReference>